<accession>A0A415TVQ4</accession>
<feature type="transmembrane region" description="Helical" evidence="1">
    <location>
        <begin position="12"/>
        <end position="32"/>
    </location>
</feature>
<dbReference type="Proteomes" id="UP000283586">
    <property type="component" value="Unassembled WGS sequence"/>
</dbReference>
<sequence>MGERQMLPWQMNKILIFLIFPVFSGFSSLFTFLHFSLFLAYFGISLHIFVINFGKNFGKFQVCTKGKSAIGNRQVRNWGLRYILAFSHFSLIFIRSL</sequence>
<feature type="transmembrane region" description="Helical" evidence="1">
    <location>
        <begin position="78"/>
        <end position="96"/>
    </location>
</feature>
<reference evidence="2 3" key="1">
    <citation type="submission" date="2018-08" db="EMBL/GenBank/DDBJ databases">
        <title>A genome reference for cultivated species of the human gut microbiota.</title>
        <authorList>
            <person name="Zou Y."/>
            <person name="Xue W."/>
            <person name="Luo G."/>
        </authorList>
    </citation>
    <scope>NUCLEOTIDE SEQUENCE [LARGE SCALE GENOMIC DNA]</scope>
    <source>
        <strain evidence="2 3">AF31-21AC</strain>
    </source>
</reference>
<feature type="transmembrane region" description="Helical" evidence="1">
    <location>
        <begin position="38"/>
        <end position="57"/>
    </location>
</feature>
<keyword evidence="1" id="KW-0472">Membrane</keyword>
<evidence type="ECO:0000313" key="3">
    <source>
        <dbReference type="Proteomes" id="UP000283586"/>
    </source>
</evidence>
<protein>
    <submittedName>
        <fullName evidence="2">Uncharacterized protein</fullName>
    </submittedName>
</protein>
<evidence type="ECO:0000313" key="2">
    <source>
        <dbReference type="EMBL" id="RHN08980.1"/>
    </source>
</evidence>
<gene>
    <name evidence="2" type="ORF">DWZ31_08095</name>
</gene>
<dbReference type="AlphaFoldDB" id="A0A415TVQ4"/>
<evidence type="ECO:0000256" key="1">
    <source>
        <dbReference type="SAM" id="Phobius"/>
    </source>
</evidence>
<keyword evidence="1" id="KW-1133">Transmembrane helix</keyword>
<keyword evidence="1" id="KW-0812">Transmembrane</keyword>
<comment type="caution">
    <text evidence="2">The sequence shown here is derived from an EMBL/GenBank/DDBJ whole genome shotgun (WGS) entry which is preliminary data.</text>
</comment>
<proteinExistence type="predicted"/>
<name>A0A415TVQ4_9FIRM</name>
<dbReference type="EMBL" id="QRQN01000008">
    <property type="protein sequence ID" value="RHN08980.1"/>
    <property type="molecule type" value="Genomic_DNA"/>
</dbReference>
<organism evidence="2 3">
    <name type="scientific">Roseburia intestinalis</name>
    <dbReference type="NCBI Taxonomy" id="166486"/>
    <lineage>
        <taxon>Bacteria</taxon>
        <taxon>Bacillati</taxon>
        <taxon>Bacillota</taxon>
        <taxon>Clostridia</taxon>
        <taxon>Lachnospirales</taxon>
        <taxon>Lachnospiraceae</taxon>
        <taxon>Roseburia</taxon>
    </lineage>
</organism>